<accession>A0A8T8SF13</accession>
<gene>
    <name evidence="2" type="ORF">A4X03_0g8777</name>
</gene>
<name>A0A8T8SF13_9BASI</name>
<feature type="region of interest" description="Disordered" evidence="1">
    <location>
        <begin position="1"/>
        <end position="43"/>
    </location>
</feature>
<evidence type="ECO:0000256" key="1">
    <source>
        <dbReference type="SAM" id="MobiDB-lite"/>
    </source>
</evidence>
<protein>
    <submittedName>
        <fullName evidence="2">Uncharacterized protein</fullName>
    </submittedName>
</protein>
<feature type="non-terminal residue" evidence="2">
    <location>
        <position position="1"/>
    </location>
</feature>
<comment type="caution">
    <text evidence="2">The sequence shown here is derived from an EMBL/GenBank/DDBJ whole genome shotgun (WGS) entry which is preliminary data.</text>
</comment>
<evidence type="ECO:0000313" key="2">
    <source>
        <dbReference type="EMBL" id="KAE8238771.1"/>
    </source>
</evidence>
<feature type="compositionally biased region" description="Basic and acidic residues" evidence="1">
    <location>
        <begin position="374"/>
        <end position="477"/>
    </location>
</feature>
<feature type="region of interest" description="Disordered" evidence="1">
    <location>
        <begin position="182"/>
        <end position="477"/>
    </location>
</feature>
<organism evidence="2 3">
    <name type="scientific">Tilletia caries</name>
    <name type="common">wheat bunt fungus</name>
    <dbReference type="NCBI Taxonomy" id="13290"/>
    <lineage>
        <taxon>Eukaryota</taxon>
        <taxon>Fungi</taxon>
        <taxon>Dikarya</taxon>
        <taxon>Basidiomycota</taxon>
        <taxon>Ustilaginomycotina</taxon>
        <taxon>Exobasidiomycetes</taxon>
        <taxon>Tilletiales</taxon>
        <taxon>Tilletiaceae</taxon>
        <taxon>Tilletia</taxon>
    </lineage>
</organism>
<dbReference type="EMBL" id="LWDD02002900">
    <property type="protein sequence ID" value="KAE8238771.1"/>
    <property type="molecule type" value="Genomic_DNA"/>
</dbReference>
<proteinExistence type="predicted"/>
<feature type="compositionally biased region" description="Polar residues" evidence="1">
    <location>
        <begin position="265"/>
        <end position="277"/>
    </location>
</feature>
<evidence type="ECO:0000313" key="3">
    <source>
        <dbReference type="Proteomes" id="UP000077671"/>
    </source>
</evidence>
<feature type="compositionally biased region" description="Basic and acidic residues" evidence="1">
    <location>
        <begin position="340"/>
        <end position="366"/>
    </location>
</feature>
<feature type="compositionally biased region" description="Basic and acidic residues" evidence="1">
    <location>
        <begin position="283"/>
        <end position="295"/>
    </location>
</feature>
<dbReference type="AlphaFoldDB" id="A0A8T8SF13"/>
<feature type="compositionally biased region" description="Polar residues" evidence="1">
    <location>
        <begin position="296"/>
        <end position="313"/>
    </location>
</feature>
<sequence>MAGSGTGSSGRAKSAANSRAPRGASTSNEDNSGPGGEGVDGGAAWQWTRDQESAICAWFAKPGRNGEAGGGYRSYLRNKKAECQWLLADMKKDEELHVANLAIEQLVNKIHRMITIYKKQVDLLDNSTGEGVGADRDSHDTVTWTWEKTGSARKKKETIKAYLDRICPWFYEFDDIMGTRSSVKPPTLVEVGGEPQPKTNRKKKESSSKAPPPQIKKPEAIPVADSDSDSDNDSLSSVPGSDSASALLDKEASGVGGIEGLFTGSRFTVETSSTVNPTAGAKPTKERNEKGKETAKSASTLQPAKKPTGSSAQIPMPIPGTLKPRKNAVGGSQVGSAMEEMVKSEEKRAEATDRQRQQERAQDERNLAISQNIERARLEMEREKAERDRGLEERKLSAVEVREAMERAQRLEADAKERDERKDDKEWERERQRREDRRRDEEREERRETERREEKRREREAQQQAELADKKHQLQME</sequence>
<reference evidence="2" key="1">
    <citation type="submission" date="2016-04" db="EMBL/GenBank/DDBJ databases">
        <authorList>
            <person name="Nguyen H.D."/>
            <person name="Kesanakurti P."/>
            <person name="Cullis J."/>
            <person name="Levesque C.A."/>
            <person name="Hambleton S."/>
        </authorList>
    </citation>
    <scope>NUCLEOTIDE SEQUENCE</scope>
    <source>
        <strain evidence="2">DAOMC 238032</strain>
    </source>
</reference>
<dbReference type="Proteomes" id="UP000077671">
    <property type="component" value="Unassembled WGS sequence"/>
</dbReference>
<reference evidence="2" key="2">
    <citation type="journal article" date="2019" name="IMA Fungus">
        <title>Genome sequencing and comparison of five Tilletia species to identify candidate genes for the detection of regulated species infecting wheat.</title>
        <authorList>
            <person name="Nguyen H.D.T."/>
            <person name="Sultana T."/>
            <person name="Kesanakurti P."/>
            <person name="Hambleton S."/>
        </authorList>
    </citation>
    <scope>NUCLEOTIDE SEQUENCE</scope>
    <source>
        <strain evidence="2">DAOMC 238032</strain>
    </source>
</reference>